<evidence type="ECO:0000259" key="2">
    <source>
        <dbReference type="SMART" id="SM00382"/>
    </source>
</evidence>
<dbReference type="Gene3D" id="3.40.50.300">
    <property type="entry name" value="P-loop containing nucleotide triphosphate hydrolases"/>
    <property type="match status" value="1"/>
</dbReference>
<proteinExistence type="inferred from homology"/>
<dbReference type="GO" id="GO:0016887">
    <property type="term" value="F:ATP hydrolysis activity"/>
    <property type="evidence" value="ECO:0007669"/>
    <property type="project" value="InterPro"/>
</dbReference>
<sequence length="342" mass="37997">VDQLFDRRIIFVGGKGGVGKTTTAGALALMAAESGRSTLLVSTDPAHSLGDVFDTRIGNEETSLGRNLSGLEIDPEAEAESHIATVKMSMKSLVAPKMYKEIDRQLELARYSPGTMEAALLERMADLMAEARGRFDLLIFDTAPSGHTIRLLSLPEVLGAWSDGMLGHRDRSRKLGELLNVFGRDHSREDEFGMIGGSKEEPDNSRDGRIQDILLTRRRKFHRARELLTDPAITAFLLVINAERLPILESKKTLDLLDRFNIPVTGMIVNRLLPPEADGEFLRERRLQEDEYRAEIDQTFAGLRRIYLNLLPHDVHGLETLRKIGKAIMEQLGDGGGAARAF</sequence>
<dbReference type="InterPro" id="IPR003593">
    <property type="entry name" value="AAA+_ATPase"/>
</dbReference>
<dbReference type="AlphaFoldDB" id="A0A381P900"/>
<dbReference type="InterPro" id="IPR027417">
    <property type="entry name" value="P-loop_NTPase"/>
</dbReference>
<dbReference type="GO" id="GO:0005524">
    <property type="term" value="F:ATP binding"/>
    <property type="evidence" value="ECO:0007669"/>
    <property type="project" value="InterPro"/>
</dbReference>
<dbReference type="CDD" id="cd02035">
    <property type="entry name" value="ArsA"/>
    <property type="match status" value="1"/>
</dbReference>
<dbReference type="EMBL" id="UINC01000907">
    <property type="protein sequence ID" value="SUZ63094.1"/>
    <property type="molecule type" value="Genomic_DNA"/>
</dbReference>
<accession>A0A381P900</accession>
<dbReference type="SMART" id="SM00382">
    <property type="entry name" value="AAA"/>
    <property type="match status" value="1"/>
</dbReference>
<gene>
    <name evidence="3" type="ORF">METZ01_LOCUS15948</name>
</gene>
<organism evidence="3">
    <name type="scientific">marine metagenome</name>
    <dbReference type="NCBI Taxonomy" id="408172"/>
    <lineage>
        <taxon>unclassified sequences</taxon>
        <taxon>metagenomes</taxon>
        <taxon>ecological metagenomes</taxon>
    </lineage>
</organism>
<evidence type="ECO:0000313" key="3">
    <source>
        <dbReference type="EMBL" id="SUZ63094.1"/>
    </source>
</evidence>
<dbReference type="InterPro" id="IPR025723">
    <property type="entry name" value="ArsA/GET3_ATPase-like"/>
</dbReference>
<feature type="domain" description="AAA+ ATPase" evidence="2">
    <location>
        <begin position="6"/>
        <end position="246"/>
    </location>
</feature>
<dbReference type="NCBIfam" id="TIGR00345">
    <property type="entry name" value="GET3_arsA_TRC40"/>
    <property type="match status" value="1"/>
</dbReference>
<reference evidence="3" key="1">
    <citation type="submission" date="2018-05" db="EMBL/GenBank/DDBJ databases">
        <authorList>
            <person name="Lanie J.A."/>
            <person name="Ng W.-L."/>
            <person name="Kazmierczak K.M."/>
            <person name="Andrzejewski T.M."/>
            <person name="Davidsen T.M."/>
            <person name="Wayne K.J."/>
            <person name="Tettelin H."/>
            <person name="Glass J.I."/>
            <person name="Rusch D."/>
            <person name="Podicherti R."/>
            <person name="Tsui H.-C.T."/>
            <person name="Winkler M.E."/>
        </authorList>
    </citation>
    <scope>NUCLEOTIDE SEQUENCE</scope>
</reference>
<comment type="similarity">
    <text evidence="1">Belongs to the arsA ATPase family.</text>
</comment>
<dbReference type="InterPro" id="IPR016300">
    <property type="entry name" value="ATPase_ArsA/GET3"/>
</dbReference>
<dbReference type="SUPFAM" id="SSF52540">
    <property type="entry name" value="P-loop containing nucleoside triphosphate hydrolases"/>
    <property type="match status" value="1"/>
</dbReference>
<feature type="non-terminal residue" evidence="3">
    <location>
        <position position="1"/>
    </location>
</feature>
<evidence type="ECO:0000256" key="1">
    <source>
        <dbReference type="ARBA" id="ARBA00011040"/>
    </source>
</evidence>
<protein>
    <recommendedName>
        <fullName evidence="2">AAA+ ATPase domain-containing protein</fullName>
    </recommendedName>
</protein>
<dbReference type="PANTHER" id="PTHR10803:SF3">
    <property type="entry name" value="ATPASE GET3"/>
    <property type="match status" value="1"/>
</dbReference>
<name>A0A381P900_9ZZZZ</name>
<dbReference type="Pfam" id="PF02374">
    <property type="entry name" value="ArsA_ATPase"/>
    <property type="match status" value="1"/>
</dbReference>
<dbReference type="PANTHER" id="PTHR10803">
    <property type="entry name" value="ARSENICAL PUMP-DRIVING ATPASE ARSENITE-TRANSLOCATING ATPASE"/>
    <property type="match status" value="1"/>
</dbReference>